<dbReference type="Gene3D" id="1.10.10.1550">
    <property type="entry name" value="ROS/MUCR transcriptional regulator protein"/>
    <property type="match status" value="1"/>
</dbReference>
<evidence type="ECO:0000313" key="5">
    <source>
        <dbReference type="Proteomes" id="UP000401717"/>
    </source>
</evidence>
<dbReference type="Pfam" id="PF05443">
    <property type="entry name" value="ROS_MUCR"/>
    <property type="match status" value="1"/>
</dbReference>
<organism evidence="4 5">
    <name type="scientific">Methylobacterium dankookense</name>
    <dbReference type="NCBI Taxonomy" id="560405"/>
    <lineage>
        <taxon>Bacteria</taxon>
        <taxon>Pseudomonadati</taxon>
        <taxon>Pseudomonadota</taxon>
        <taxon>Alphaproteobacteria</taxon>
        <taxon>Hyphomicrobiales</taxon>
        <taxon>Methylobacteriaceae</taxon>
        <taxon>Methylobacterium</taxon>
    </lineage>
</organism>
<feature type="compositionally biased region" description="Basic and acidic residues" evidence="2">
    <location>
        <begin position="169"/>
        <end position="181"/>
    </location>
</feature>
<evidence type="ECO:0000256" key="1">
    <source>
        <dbReference type="ARBA" id="ARBA00007031"/>
    </source>
</evidence>
<reference evidence="3" key="3">
    <citation type="submission" date="2021-08" db="EMBL/GenBank/DDBJ databases">
        <authorList>
            <person name="Tani A."/>
            <person name="Ola A."/>
            <person name="Ogura Y."/>
            <person name="Katsura K."/>
            <person name="Hayashi T."/>
        </authorList>
    </citation>
    <scope>NUCLEOTIDE SEQUENCE</scope>
    <source>
        <strain evidence="3">DSM 22415</strain>
    </source>
</reference>
<name>A0A564G093_9HYPH</name>
<accession>A0A564G093</accession>
<protein>
    <submittedName>
        <fullName evidence="4">Transcriptional regulatory protein ros</fullName>
    </submittedName>
</protein>
<dbReference type="InterPro" id="IPR008807">
    <property type="entry name" value="ROS_MUCR"/>
</dbReference>
<gene>
    <name evidence="4" type="primary">ros_8</name>
    <name evidence="3" type="ORF">IFDJLNFL_2224</name>
    <name evidence="4" type="ORF">MTDSW087_03349</name>
</gene>
<feature type="region of interest" description="Disordered" evidence="2">
    <location>
        <begin position="130"/>
        <end position="181"/>
    </location>
</feature>
<dbReference type="EMBL" id="CABFVH010000022">
    <property type="protein sequence ID" value="VUF13642.1"/>
    <property type="molecule type" value="Genomic_DNA"/>
</dbReference>
<dbReference type="GO" id="GO:0006355">
    <property type="term" value="P:regulation of DNA-templated transcription"/>
    <property type="evidence" value="ECO:0007669"/>
    <property type="project" value="InterPro"/>
</dbReference>
<dbReference type="GO" id="GO:0008270">
    <property type="term" value="F:zinc ion binding"/>
    <property type="evidence" value="ECO:0007669"/>
    <property type="project" value="InterPro"/>
</dbReference>
<dbReference type="Proteomes" id="UP000401717">
    <property type="component" value="Unassembled WGS sequence"/>
</dbReference>
<evidence type="ECO:0000313" key="3">
    <source>
        <dbReference type="EMBL" id="GJD56329.1"/>
    </source>
</evidence>
<dbReference type="Proteomes" id="UP001055303">
    <property type="component" value="Unassembled WGS sequence"/>
</dbReference>
<comment type="similarity">
    <text evidence="1">Belongs to the ros/MucR family.</text>
</comment>
<evidence type="ECO:0000313" key="4">
    <source>
        <dbReference type="EMBL" id="VUF13642.1"/>
    </source>
</evidence>
<keyword evidence="6" id="KW-1185">Reference proteome</keyword>
<reference evidence="4 5" key="1">
    <citation type="submission" date="2019-06" db="EMBL/GenBank/DDBJ databases">
        <authorList>
            <person name="Rodrigo-Torres L."/>
            <person name="Arahal R. D."/>
            <person name="Lucena T."/>
        </authorList>
    </citation>
    <scope>NUCLEOTIDE SEQUENCE [LARGE SCALE GENOMIC DNA]</scope>
    <source>
        <strain evidence="4 5">SW08-7</strain>
    </source>
</reference>
<dbReference type="EMBL" id="BPQI01000056">
    <property type="protein sequence ID" value="GJD56329.1"/>
    <property type="molecule type" value="Genomic_DNA"/>
</dbReference>
<dbReference type="AlphaFoldDB" id="A0A564G093"/>
<reference evidence="3" key="2">
    <citation type="journal article" date="2021" name="Front. Microbiol.">
        <title>Comprehensive Comparative Genomics and Phenotyping of Methylobacterium Species.</title>
        <authorList>
            <person name="Alessa O."/>
            <person name="Ogura Y."/>
            <person name="Fujitani Y."/>
            <person name="Takami H."/>
            <person name="Hayashi T."/>
            <person name="Sahin N."/>
            <person name="Tani A."/>
        </authorList>
    </citation>
    <scope>NUCLEOTIDE SEQUENCE</scope>
    <source>
        <strain evidence="3">DSM 22415</strain>
    </source>
</reference>
<dbReference type="InterPro" id="IPR041920">
    <property type="entry name" value="ROS/MUCR_sf"/>
</dbReference>
<dbReference type="GO" id="GO:0003677">
    <property type="term" value="F:DNA binding"/>
    <property type="evidence" value="ECO:0007669"/>
    <property type="project" value="InterPro"/>
</dbReference>
<proteinExistence type="inferred from homology"/>
<sequence>MGPAPNLIELASGIVAAYVSNNSVSTSELPNLLGSVHSAICGLTSGGTAVARKPATGVEKPSATQIRKSVRHDGIVSFIDGKTYKTLKRHLTSHGLDPRSYREHYGLPADYPMVAPSYAEQRSTLTKSFGLGVPGTHVKRRKTETNRLPVVRHPTRDRSEGSNNPGEFDAGRPKFRDRSSK</sequence>
<evidence type="ECO:0000256" key="2">
    <source>
        <dbReference type="SAM" id="MobiDB-lite"/>
    </source>
</evidence>
<evidence type="ECO:0000313" key="6">
    <source>
        <dbReference type="Proteomes" id="UP001055303"/>
    </source>
</evidence>